<dbReference type="Pfam" id="PF07859">
    <property type="entry name" value="Abhydrolase_3"/>
    <property type="match status" value="1"/>
</dbReference>
<proteinExistence type="predicted"/>
<comment type="caution">
    <text evidence="2">The sequence shown here is derived from an EMBL/GenBank/DDBJ whole genome shotgun (WGS) entry which is preliminary data.</text>
</comment>
<protein>
    <recommendedName>
        <fullName evidence="1">Alpha/beta hydrolase fold-3 domain-containing protein</fullName>
    </recommendedName>
</protein>
<feature type="domain" description="Alpha/beta hydrolase fold-3" evidence="1">
    <location>
        <begin position="249"/>
        <end position="460"/>
    </location>
</feature>
<evidence type="ECO:0000313" key="2">
    <source>
        <dbReference type="EMBL" id="CAI2359639.1"/>
    </source>
</evidence>
<dbReference type="InterPro" id="IPR013094">
    <property type="entry name" value="AB_hydrolase_3"/>
</dbReference>
<organism evidence="2 3">
    <name type="scientific">Euplotes crassus</name>
    <dbReference type="NCBI Taxonomy" id="5936"/>
    <lineage>
        <taxon>Eukaryota</taxon>
        <taxon>Sar</taxon>
        <taxon>Alveolata</taxon>
        <taxon>Ciliophora</taxon>
        <taxon>Intramacronucleata</taxon>
        <taxon>Spirotrichea</taxon>
        <taxon>Hypotrichia</taxon>
        <taxon>Euplotida</taxon>
        <taxon>Euplotidae</taxon>
        <taxon>Moneuplotes</taxon>
    </lineage>
</organism>
<dbReference type="SUPFAM" id="SSF53474">
    <property type="entry name" value="alpha/beta-Hydrolases"/>
    <property type="match status" value="1"/>
</dbReference>
<dbReference type="GO" id="GO:0004771">
    <property type="term" value="F:sterol ester esterase activity"/>
    <property type="evidence" value="ECO:0007669"/>
    <property type="project" value="TreeGrafter"/>
</dbReference>
<accession>A0AAD1X3T2</accession>
<dbReference type="GO" id="GO:0005829">
    <property type="term" value="C:cytosol"/>
    <property type="evidence" value="ECO:0007669"/>
    <property type="project" value="TreeGrafter"/>
</dbReference>
<reference evidence="2" key="1">
    <citation type="submission" date="2023-07" db="EMBL/GenBank/DDBJ databases">
        <authorList>
            <consortium name="AG Swart"/>
            <person name="Singh M."/>
            <person name="Singh A."/>
            <person name="Seah K."/>
            <person name="Emmerich C."/>
        </authorList>
    </citation>
    <scope>NUCLEOTIDE SEQUENCE</scope>
    <source>
        <strain evidence="2">DP1</strain>
    </source>
</reference>
<sequence>MLEKIKTEMDILENEEVSNNQYKVVFGSILKLASIYDYYYSSFGAWTNNPFYCKEEIDEIQDHLDFVEVLDEEDYFDQAERGYLEAGRYLAVASKSCKHPSMCRQAFSLSGWLPLYYLFKRKEGASKGLYFMNTLNKERFQRMNQWTQTALMKSIGKITAPKVELEEKIYVKMSLKDELSYKNNLRSSKIPRMCRFDLDLPFEVKMKHYDSEEYLKIRVTSSQDWGTVNWKKGKLNSQTADPIVIPVAIIYIHGGGFIGGSTGSYRNVLRKLAVMTGCPIFSFDYRLAPQYKYPTGISDCWLSYLWIRHYSEKYLGVKFERCILIGDSAGGNISLSLSLVAIQKNCIKPDGLMLCYPNVCSNRNEFFPSSLLSIDEPYLNAMFIDFCCTSYLDDEDRSTEYICSPIYAPRKLLKEMPPIRFGIPAIDPLRDAGIEMARKCIKSGVDVKGKIYKNLFHGYLEMDGFPFYMKDAENAFNDTVEYLLELIGEEKAIVESA</sequence>
<dbReference type="PANTHER" id="PTHR23025:SF3">
    <property type="entry name" value="HORMONE-SENSITIVE LIPASE"/>
    <property type="match status" value="1"/>
</dbReference>
<dbReference type="Proteomes" id="UP001295684">
    <property type="component" value="Unassembled WGS sequence"/>
</dbReference>
<gene>
    <name evidence="2" type="ORF">ECRASSUSDP1_LOCUS931</name>
</gene>
<dbReference type="Gene3D" id="3.40.50.1820">
    <property type="entry name" value="alpha/beta hydrolase"/>
    <property type="match status" value="1"/>
</dbReference>
<dbReference type="PANTHER" id="PTHR23025">
    <property type="entry name" value="TRIACYLGLYCEROL LIPASE"/>
    <property type="match status" value="1"/>
</dbReference>
<evidence type="ECO:0000313" key="3">
    <source>
        <dbReference type="Proteomes" id="UP001295684"/>
    </source>
</evidence>
<dbReference type="GO" id="GO:0019433">
    <property type="term" value="P:triglyceride catabolic process"/>
    <property type="evidence" value="ECO:0007669"/>
    <property type="project" value="TreeGrafter"/>
</dbReference>
<dbReference type="AlphaFoldDB" id="A0AAD1X3T2"/>
<evidence type="ECO:0000259" key="1">
    <source>
        <dbReference type="Pfam" id="PF07859"/>
    </source>
</evidence>
<dbReference type="GO" id="GO:0004806">
    <property type="term" value="F:triacylglycerol lipase activity"/>
    <property type="evidence" value="ECO:0007669"/>
    <property type="project" value="TreeGrafter"/>
</dbReference>
<keyword evidence="3" id="KW-1185">Reference proteome</keyword>
<dbReference type="InterPro" id="IPR029058">
    <property type="entry name" value="AB_hydrolase_fold"/>
</dbReference>
<name>A0AAD1X3T2_EUPCR</name>
<dbReference type="EMBL" id="CAMPGE010000876">
    <property type="protein sequence ID" value="CAI2359639.1"/>
    <property type="molecule type" value="Genomic_DNA"/>
</dbReference>